<organism evidence="4 5">
    <name type="scientific">Candidatus Kinetoplastidibacterium stringomonadis TCC290E</name>
    <dbReference type="NCBI Taxonomy" id="1208920"/>
    <lineage>
        <taxon>Bacteria</taxon>
        <taxon>Pseudomonadati</taxon>
        <taxon>Pseudomonadota</taxon>
        <taxon>Betaproteobacteria</taxon>
        <taxon>Candidatus Kinetoplastidibacterium</taxon>
    </lineage>
</organism>
<feature type="domain" description="Phospholipase/carboxylesterase/thioesterase" evidence="3">
    <location>
        <begin position="15"/>
        <end position="219"/>
    </location>
</feature>
<keyword evidence="5" id="KW-1185">Reference proteome</keyword>
<dbReference type="PANTHER" id="PTHR10655:SF17">
    <property type="entry name" value="LYSOPHOSPHOLIPASE-LIKE PROTEIN 1"/>
    <property type="match status" value="1"/>
</dbReference>
<dbReference type="Gene3D" id="3.40.50.1820">
    <property type="entry name" value="alpha/beta hydrolase"/>
    <property type="match status" value="1"/>
</dbReference>
<dbReference type="InterPro" id="IPR050565">
    <property type="entry name" value="LYPA1-2/EST-like"/>
</dbReference>
<sequence length="224" mass="25147">MLINKERNLEIDIGTKPSHTIIWLHGLGANAQDSMEILNNLDINHLNIRFVCPNAPERNVSLNHGLKMQAWYDIKSNIFNGKDDISEIEESACIVNDLINKEKSIGIKASNIILGGFSQGCALALYVGLSRIEKINGIIALSGYLPIQKHLISKLNHHQELDIFVGHGTNDSVIMPSHSIEYVELLRMNGYKNIKSKYYNIEHSICADELRDVSNAIKEMTIKN</sequence>
<evidence type="ECO:0000259" key="3">
    <source>
        <dbReference type="Pfam" id="PF02230"/>
    </source>
</evidence>
<evidence type="ECO:0000313" key="4">
    <source>
        <dbReference type="EMBL" id="AGF48589.1"/>
    </source>
</evidence>
<evidence type="ECO:0000256" key="2">
    <source>
        <dbReference type="ARBA" id="ARBA00022801"/>
    </source>
</evidence>
<gene>
    <name evidence="4" type="ORF">CONE_0037</name>
</gene>
<evidence type="ECO:0000313" key="5">
    <source>
        <dbReference type="Proteomes" id="UP000011541"/>
    </source>
</evidence>
<dbReference type="AlphaFoldDB" id="M1LZQ5"/>
<dbReference type="GO" id="GO:0008474">
    <property type="term" value="F:palmitoyl-(protein) hydrolase activity"/>
    <property type="evidence" value="ECO:0007669"/>
    <property type="project" value="TreeGrafter"/>
</dbReference>
<dbReference type="GO" id="GO:0052689">
    <property type="term" value="F:carboxylic ester hydrolase activity"/>
    <property type="evidence" value="ECO:0007669"/>
    <property type="project" value="TreeGrafter"/>
</dbReference>
<dbReference type="eggNOG" id="COG0400">
    <property type="taxonomic scope" value="Bacteria"/>
</dbReference>
<dbReference type="HOGENOM" id="CLU_049413_3_2_4"/>
<dbReference type="InterPro" id="IPR003140">
    <property type="entry name" value="PLipase/COase/thioEstase"/>
</dbReference>
<proteinExistence type="inferred from homology"/>
<dbReference type="RefSeq" id="WP_015397274.1">
    <property type="nucleotide sequence ID" value="NC_020299.1"/>
</dbReference>
<comment type="similarity">
    <text evidence="1">Belongs to the AB hydrolase superfamily. AB hydrolase 2 family.</text>
</comment>
<dbReference type="OrthoDB" id="9801763at2"/>
<evidence type="ECO:0000256" key="1">
    <source>
        <dbReference type="ARBA" id="ARBA00006499"/>
    </source>
</evidence>
<dbReference type="GO" id="GO:0005737">
    <property type="term" value="C:cytoplasm"/>
    <property type="evidence" value="ECO:0007669"/>
    <property type="project" value="TreeGrafter"/>
</dbReference>
<accession>M1LZQ5</accession>
<dbReference type="PANTHER" id="PTHR10655">
    <property type="entry name" value="LYSOPHOSPHOLIPASE-RELATED"/>
    <property type="match status" value="1"/>
</dbReference>
<dbReference type="SUPFAM" id="SSF53474">
    <property type="entry name" value="alpha/beta-Hydrolases"/>
    <property type="match status" value="1"/>
</dbReference>
<reference evidence="4 5" key="1">
    <citation type="journal article" date="2013" name="Genome Biol. Evol.">
        <title>Genome evolution and phylogenomic analysis of candidatus kinetoplastibacterium, the betaproteobacterial endosymbionts of strigomonas and angomonas.</title>
        <authorList>
            <person name="Alves J.M."/>
            <person name="Serrano M.G."/>
            <person name="Maia da Silva F."/>
            <person name="Voegtly L.J."/>
            <person name="Matveyev A.V."/>
            <person name="Teixeira M.M."/>
            <person name="Camargo E.P."/>
            <person name="Buck G.A."/>
        </authorList>
    </citation>
    <scope>NUCLEOTIDE SEQUENCE [LARGE SCALE GENOMIC DNA]</scope>
    <source>
        <strain evidence="4 5">TCC290E</strain>
    </source>
</reference>
<dbReference type="PATRIC" id="fig|1208920.3.peg.586"/>
<dbReference type="EMBL" id="CP003805">
    <property type="protein sequence ID" value="AGF48589.1"/>
    <property type="molecule type" value="Genomic_DNA"/>
</dbReference>
<keyword evidence="2" id="KW-0378">Hydrolase</keyword>
<dbReference type="Proteomes" id="UP000011541">
    <property type="component" value="Chromosome"/>
</dbReference>
<protein>
    <submittedName>
        <fullName evidence="4">Phospholipase/carboxylesterase</fullName>
    </submittedName>
</protein>
<dbReference type="KEGG" id="kon:CONE_0037"/>
<dbReference type="Pfam" id="PF02230">
    <property type="entry name" value="Abhydrolase_2"/>
    <property type="match status" value="1"/>
</dbReference>
<name>M1LZQ5_9PROT</name>
<dbReference type="InterPro" id="IPR029058">
    <property type="entry name" value="AB_hydrolase_fold"/>
</dbReference>